<dbReference type="InterPro" id="IPR026866">
    <property type="entry name" value="CR006_AAA"/>
</dbReference>
<name>A0ABY4YBD3_9GAMM</name>
<proteinExistence type="predicted"/>
<dbReference type="EMBL" id="CP071527">
    <property type="protein sequence ID" value="USQ14525.1"/>
    <property type="molecule type" value="Genomic_DNA"/>
</dbReference>
<sequence>MNVEIQNCNNIDSAKLSITENIINIKFAYNGTGKSTIAKALQCYSTGDNSTLEGLMPFKYRDDNPSNVQPKVIGADNVKNVMCFNEDYVNQFIFKPEELVSNSFDIFIRTDAYKKTEQEIEEIVKNIQHQFTNNPELETLIYNLKELSGAFKLTSSGQLSKSSTGSKGLSVGNKITHIPQGLESYTPFIQSDKNVNWIDWQTKGHAEYSNLANVCPFCSTDSTSKKEQISRVSKEYDKNLIKNLTGIIDMVNKLGDYFSDEAREKLISITKLKDGIEKEHEAFIVNVKEQIDIFIEKLEHLRTLSGFHFKEGEKVEEKLPSYKLSLDFFSNLKSVKTQEAITSINTSIDELIVKGGQLQAKINIQRKEMQKLIKKHQTDINNFLSYAGYRYKVKISGKEGNSQLKLMHIDHSKHLSGGNQHLSFGERNAFAIVLFMYECLAKKSDLIILDDPISSFDKNKKFAILEMLFRRDSKSCLKGKTVLMLTHDIEPIIDTLKSVKKQFHNQVSASYLRYKKGQVFEQSICENDIKTFAQICGNVIKSDCDNVIKLIYLRRHYEIMDDHGDAYQVLSNLFHKREKAFDSREETSSGHPEMDPIKFSQGIDEIRKKVTNFDYQNMLNCISDENSLKTLYQSCQNGYEKLQVFRLFGTKIENSIIQKFINETYHIENEFICQLDPIKFDLIPEYIVDECNKILQEVQ</sequence>
<gene>
    <name evidence="2" type="ORF">J2N86_04200</name>
</gene>
<protein>
    <submittedName>
        <fullName evidence="2">AAA family ATPase</fullName>
    </submittedName>
</protein>
<accession>A0ABY4YBD3</accession>
<dbReference type="RefSeq" id="WP_252581126.1">
    <property type="nucleotide sequence ID" value="NZ_CP071527.1"/>
</dbReference>
<dbReference type="Gene3D" id="3.40.50.300">
    <property type="entry name" value="P-loop containing nucleotide triphosphate hydrolases"/>
    <property type="match status" value="1"/>
</dbReference>
<reference evidence="2" key="1">
    <citation type="submission" date="2021-03" db="EMBL/GenBank/DDBJ databases">
        <title>Legionella lytica PCM 2298.</title>
        <authorList>
            <person name="Koper P."/>
        </authorList>
    </citation>
    <scope>NUCLEOTIDE SEQUENCE</scope>
    <source>
        <strain evidence="2">PCM 2298</strain>
    </source>
</reference>
<evidence type="ECO:0000313" key="2">
    <source>
        <dbReference type="EMBL" id="USQ14525.1"/>
    </source>
</evidence>
<dbReference type="Proteomes" id="UP001057474">
    <property type="component" value="Chromosome"/>
</dbReference>
<evidence type="ECO:0000259" key="1">
    <source>
        <dbReference type="Pfam" id="PF13166"/>
    </source>
</evidence>
<keyword evidence="3" id="KW-1185">Reference proteome</keyword>
<dbReference type="SUPFAM" id="SSF52540">
    <property type="entry name" value="P-loop containing nucleoside triphosphate hydrolases"/>
    <property type="match status" value="1"/>
</dbReference>
<feature type="domain" description="Protein CR006 P-loop" evidence="1">
    <location>
        <begin position="313"/>
        <end position="506"/>
    </location>
</feature>
<dbReference type="Pfam" id="PF13166">
    <property type="entry name" value="AAA_13"/>
    <property type="match status" value="1"/>
</dbReference>
<dbReference type="InterPro" id="IPR027417">
    <property type="entry name" value="P-loop_NTPase"/>
</dbReference>
<evidence type="ECO:0000313" key="3">
    <source>
        <dbReference type="Proteomes" id="UP001057474"/>
    </source>
</evidence>
<organism evidence="2 3">
    <name type="scientific">Legionella lytica</name>
    <dbReference type="NCBI Taxonomy" id="96232"/>
    <lineage>
        <taxon>Bacteria</taxon>
        <taxon>Pseudomonadati</taxon>
        <taxon>Pseudomonadota</taxon>
        <taxon>Gammaproteobacteria</taxon>
        <taxon>Legionellales</taxon>
        <taxon>Legionellaceae</taxon>
        <taxon>Legionella</taxon>
    </lineage>
</organism>